<dbReference type="CDD" id="cd07344">
    <property type="entry name" value="M48_yhfN_like"/>
    <property type="match status" value="1"/>
</dbReference>
<reference evidence="2 3" key="1">
    <citation type="submission" date="2019-08" db="EMBL/GenBank/DDBJ databases">
        <title>Complete genome sequence of Arcobacter acticola.</title>
        <authorList>
            <person name="Miller W."/>
        </authorList>
    </citation>
    <scope>NUCLEOTIDE SEQUENCE [LARGE SCALE GENOMIC DNA]</scope>
    <source>
        <strain evidence="2 3">KCTC 52212</strain>
    </source>
</reference>
<dbReference type="InterPro" id="IPR002725">
    <property type="entry name" value="YgjP-like_metallopeptidase"/>
</dbReference>
<gene>
    <name evidence="2" type="ORF">AACT_1178</name>
</gene>
<dbReference type="KEGG" id="paco:AACT_1178"/>
<evidence type="ECO:0000313" key="2">
    <source>
        <dbReference type="EMBL" id="QKE28358.1"/>
    </source>
</evidence>
<dbReference type="Gene3D" id="3.30.2010.10">
    <property type="entry name" value="Metalloproteases ('zincins'), catalytic domain"/>
    <property type="match status" value="1"/>
</dbReference>
<dbReference type="Pfam" id="PF01863">
    <property type="entry name" value="YgjP-like"/>
    <property type="match status" value="1"/>
</dbReference>
<protein>
    <submittedName>
        <fullName evidence="2">Peptidase, M48 family (DUF45 domain)</fullName>
    </submittedName>
</protein>
<dbReference type="AlphaFoldDB" id="A0A6M8EIL4"/>
<dbReference type="Proteomes" id="UP000503483">
    <property type="component" value="Chromosome"/>
</dbReference>
<dbReference type="PANTHER" id="PTHR30399">
    <property type="entry name" value="UNCHARACTERIZED PROTEIN YGJP"/>
    <property type="match status" value="1"/>
</dbReference>
<evidence type="ECO:0000313" key="3">
    <source>
        <dbReference type="Proteomes" id="UP000503483"/>
    </source>
</evidence>
<keyword evidence="3" id="KW-1185">Reference proteome</keyword>
<evidence type="ECO:0000259" key="1">
    <source>
        <dbReference type="Pfam" id="PF01863"/>
    </source>
</evidence>
<accession>A0A6M8EIL4</accession>
<sequence>MSFQIEINKTIVTVKLENKKNIKHCYLRILKADLIQIRANKYFTIFDAKDLINRKKEWIESSIQKMSKKSLNDDEFLLLGEKKKYENYKIKNIDTFYRGEIEKILPQKVDEFSKKMNLFPTSISYRKNKRTWGSCNHKNGLNFNILLMKFPIEVMEYVIVHELSHIKHKNHSKDFWNLVAVYCPNYKEVEKLFKNFL</sequence>
<feature type="domain" description="YgjP-like metallopeptidase" evidence="1">
    <location>
        <begin position="80"/>
        <end position="194"/>
    </location>
</feature>
<name>A0A6M8EIL4_9BACT</name>
<organism evidence="2 3">
    <name type="scientific">Arcobacter acticola</name>
    <dbReference type="NCBI Taxonomy" id="1849015"/>
    <lineage>
        <taxon>Bacteria</taxon>
        <taxon>Pseudomonadati</taxon>
        <taxon>Campylobacterota</taxon>
        <taxon>Epsilonproteobacteria</taxon>
        <taxon>Campylobacterales</taxon>
        <taxon>Arcobacteraceae</taxon>
        <taxon>Arcobacter</taxon>
    </lineage>
</organism>
<dbReference type="PANTHER" id="PTHR30399:SF1">
    <property type="entry name" value="UTP PYROPHOSPHATASE"/>
    <property type="match status" value="1"/>
</dbReference>
<proteinExistence type="predicted"/>
<dbReference type="EMBL" id="CP042652">
    <property type="protein sequence ID" value="QKE28358.1"/>
    <property type="molecule type" value="Genomic_DNA"/>
</dbReference>
<dbReference type="RefSeq" id="WP_172125900.1">
    <property type="nucleotide sequence ID" value="NZ_CP042652.1"/>
</dbReference>
<dbReference type="InterPro" id="IPR053136">
    <property type="entry name" value="UTP_pyrophosphatase-like"/>
</dbReference>